<keyword evidence="2" id="KW-0238">DNA-binding</keyword>
<evidence type="ECO:0000313" key="7">
    <source>
        <dbReference type="Proteomes" id="UP000637628"/>
    </source>
</evidence>
<name>A0ABQ3YY73_9ACTN</name>
<protein>
    <submittedName>
        <fullName evidence="6">LacI family transcriptional regulator</fullName>
    </submittedName>
</protein>
<evidence type="ECO:0000256" key="2">
    <source>
        <dbReference type="ARBA" id="ARBA00023125"/>
    </source>
</evidence>
<dbReference type="InterPro" id="IPR000843">
    <property type="entry name" value="HTH_LacI"/>
</dbReference>
<dbReference type="Pfam" id="PF00356">
    <property type="entry name" value="LacI"/>
    <property type="match status" value="1"/>
</dbReference>
<dbReference type="CDD" id="cd06267">
    <property type="entry name" value="PBP1_LacI_sugar_binding-like"/>
    <property type="match status" value="1"/>
</dbReference>
<dbReference type="SUPFAM" id="SSF53822">
    <property type="entry name" value="Periplasmic binding protein-like I"/>
    <property type="match status" value="1"/>
</dbReference>
<evidence type="ECO:0000256" key="1">
    <source>
        <dbReference type="ARBA" id="ARBA00023015"/>
    </source>
</evidence>
<dbReference type="PANTHER" id="PTHR30146">
    <property type="entry name" value="LACI-RELATED TRANSCRIPTIONAL REPRESSOR"/>
    <property type="match status" value="1"/>
</dbReference>
<keyword evidence="1" id="KW-0805">Transcription regulation</keyword>
<evidence type="ECO:0000256" key="3">
    <source>
        <dbReference type="ARBA" id="ARBA00023163"/>
    </source>
</evidence>
<keyword evidence="7" id="KW-1185">Reference proteome</keyword>
<evidence type="ECO:0000259" key="5">
    <source>
        <dbReference type="PROSITE" id="PS50932"/>
    </source>
</evidence>
<feature type="domain" description="HTH lacI-type" evidence="5">
    <location>
        <begin position="28"/>
        <end position="82"/>
    </location>
</feature>
<accession>A0ABQ3YY73</accession>
<dbReference type="Proteomes" id="UP000637628">
    <property type="component" value="Unassembled WGS sequence"/>
</dbReference>
<reference evidence="6 7" key="1">
    <citation type="submission" date="2021-01" db="EMBL/GenBank/DDBJ databases">
        <title>Whole genome shotgun sequence of Actinoplanes durhamensis NBRC 14914.</title>
        <authorList>
            <person name="Komaki H."/>
            <person name="Tamura T."/>
        </authorList>
    </citation>
    <scope>NUCLEOTIDE SEQUENCE [LARGE SCALE GENOMIC DNA]</scope>
    <source>
        <strain evidence="6 7">NBRC 14914</strain>
    </source>
</reference>
<feature type="region of interest" description="Disordered" evidence="4">
    <location>
        <begin position="1"/>
        <end position="22"/>
    </location>
</feature>
<dbReference type="InterPro" id="IPR046335">
    <property type="entry name" value="LacI/GalR-like_sensor"/>
</dbReference>
<dbReference type="PANTHER" id="PTHR30146:SF109">
    <property type="entry name" value="HTH-TYPE TRANSCRIPTIONAL REGULATOR GALS"/>
    <property type="match status" value="1"/>
</dbReference>
<keyword evidence="3" id="KW-0804">Transcription</keyword>
<dbReference type="CDD" id="cd01392">
    <property type="entry name" value="HTH_LacI"/>
    <property type="match status" value="1"/>
</dbReference>
<evidence type="ECO:0000313" key="6">
    <source>
        <dbReference type="EMBL" id="GIE02249.1"/>
    </source>
</evidence>
<dbReference type="Gene3D" id="1.10.260.40">
    <property type="entry name" value="lambda repressor-like DNA-binding domains"/>
    <property type="match status" value="1"/>
</dbReference>
<dbReference type="PROSITE" id="PS50932">
    <property type="entry name" value="HTH_LACI_2"/>
    <property type="match status" value="1"/>
</dbReference>
<gene>
    <name evidence="6" type="ORF">Adu01nite_35990</name>
</gene>
<comment type="caution">
    <text evidence="6">The sequence shown here is derived from an EMBL/GenBank/DDBJ whole genome shotgun (WGS) entry which is preliminary data.</text>
</comment>
<proteinExistence type="predicted"/>
<dbReference type="SMART" id="SM00354">
    <property type="entry name" value="HTH_LACI"/>
    <property type="match status" value="1"/>
</dbReference>
<evidence type="ECO:0000256" key="4">
    <source>
        <dbReference type="SAM" id="MobiDB-lite"/>
    </source>
</evidence>
<dbReference type="Gene3D" id="3.40.50.2300">
    <property type="match status" value="2"/>
</dbReference>
<dbReference type="PROSITE" id="PS00356">
    <property type="entry name" value="HTH_LACI_1"/>
    <property type="match status" value="1"/>
</dbReference>
<dbReference type="InterPro" id="IPR028082">
    <property type="entry name" value="Peripla_BP_I"/>
</dbReference>
<dbReference type="InterPro" id="IPR010982">
    <property type="entry name" value="Lambda_DNA-bd_dom_sf"/>
</dbReference>
<dbReference type="SUPFAM" id="SSF47413">
    <property type="entry name" value="lambda repressor-like DNA-binding domains"/>
    <property type="match status" value="1"/>
</dbReference>
<organism evidence="6 7">
    <name type="scientific">Paractinoplanes durhamensis</name>
    <dbReference type="NCBI Taxonomy" id="113563"/>
    <lineage>
        <taxon>Bacteria</taxon>
        <taxon>Bacillati</taxon>
        <taxon>Actinomycetota</taxon>
        <taxon>Actinomycetes</taxon>
        <taxon>Micromonosporales</taxon>
        <taxon>Micromonosporaceae</taxon>
        <taxon>Paractinoplanes</taxon>
    </lineage>
</organism>
<dbReference type="EMBL" id="BOML01000031">
    <property type="protein sequence ID" value="GIE02249.1"/>
    <property type="molecule type" value="Genomic_DNA"/>
</dbReference>
<dbReference type="Pfam" id="PF13377">
    <property type="entry name" value="Peripla_BP_3"/>
    <property type="match status" value="1"/>
</dbReference>
<sequence>MSYLRGFPPPNPRSDIDMPSDETTLRRPTLTEVAALAGVSLKTASRALNREPNVAASTGRRVQDAADSLGYRLNGIARELRRGATSALVGLVSGDLANPFYSAVASGAERELRQHGLLLITANNDEDGELERSLVDAFLERRVRALLVIPSADDHEYLAIEGNRGVPFVFLDRPPDGLAADAVLIDNAGGARSAGEHLLGGGHRRIAMVADLARMAPQRGRIDGFVSAMKSAGNIDWEPYLRTEVHDVRHAERTVRGLLALDEPPSAIFTTNNRLTTGALRALRDQVNPPALVGFDDFDLADVLGTTVVAHDMSAIGREAARLAYERISGHTGPARTIVISTSLIARGSGERFPH</sequence>